<proteinExistence type="inferred from homology"/>
<evidence type="ECO:0000256" key="2">
    <source>
        <dbReference type="ARBA" id="ARBA00022729"/>
    </source>
</evidence>
<dbReference type="Gene3D" id="3.40.50.2300">
    <property type="match status" value="2"/>
</dbReference>
<feature type="compositionally biased region" description="Acidic residues" evidence="3">
    <location>
        <begin position="26"/>
        <end position="62"/>
    </location>
</feature>
<evidence type="ECO:0000256" key="1">
    <source>
        <dbReference type="ARBA" id="ARBA00010062"/>
    </source>
</evidence>
<protein>
    <submittedName>
        <fullName evidence="6">Branched-chain amino acid ABC transporter substrate-binding protein</fullName>
    </submittedName>
</protein>
<dbReference type="STRING" id="767452.AVL62_03410"/>
<dbReference type="Pfam" id="PF13458">
    <property type="entry name" value="Peripla_BP_6"/>
    <property type="match status" value="1"/>
</dbReference>
<dbReference type="Proteomes" id="UP000054837">
    <property type="component" value="Unassembled WGS sequence"/>
</dbReference>
<feature type="domain" description="Leucine-binding protein" evidence="5">
    <location>
        <begin position="72"/>
        <end position="386"/>
    </location>
</feature>
<name>A0A0W8I6T1_9MICO</name>
<dbReference type="EMBL" id="LQBL01000027">
    <property type="protein sequence ID" value="KUG54288.1"/>
    <property type="molecule type" value="Genomic_DNA"/>
</dbReference>
<dbReference type="InterPro" id="IPR051010">
    <property type="entry name" value="BCAA_transport"/>
</dbReference>
<dbReference type="InterPro" id="IPR028082">
    <property type="entry name" value="Peripla_BP_I"/>
</dbReference>
<reference evidence="6 7" key="1">
    <citation type="submission" date="2015-12" db="EMBL/GenBank/DDBJ databases">
        <title>Serinicoccus chungangenesis strain CD08_5 genome sequencing and assembly.</title>
        <authorList>
            <person name="Chander A.M."/>
            <person name="Kaur G."/>
            <person name="Nair G.R."/>
            <person name="Dhawan D.K."/>
            <person name="Kochhar R.K."/>
            <person name="Mayilraj S."/>
            <person name="Bhadada S.K."/>
        </authorList>
    </citation>
    <scope>NUCLEOTIDE SEQUENCE [LARGE SCALE GENOMIC DNA]</scope>
    <source>
        <strain evidence="6 7">CD08_5</strain>
    </source>
</reference>
<evidence type="ECO:0000313" key="7">
    <source>
        <dbReference type="Proteomes" id="UP000054837"/>
    </source>
</evidence>
<dbReference type="AlphaFoldDB" id="A0A0W8I6T1"/>
<comment type="similarity">
    <text evidence="1">Belongs to the leucine-binding protein family.</text>
</comment>
<evidence type="ECO:0000256" key="4">
    <source>
        <dbReference type="SAM" id="SignalP"/>
    </source>
</evidence>
<feature type="region of interest" description="Disordered" evidence="3">
    <location>
        <begin position="25"/>
        <end position="73"/>
    </location>
</feature>
<dbReference type="InterPro" id="IPR028081">
    <property type="entry name" value="Leu-bd"/>
</dbReference>
<feature type="signal peptide" evidence="4">
    <location>
        <begin position="1"/>
        <end position="26"/>
    </location>
</feature>
<evidence type="ECO:0000259" key="5">
    <source>
        <dbReference type="Pfam" id="PF13458"/>
    </source>
</evidence>
<keyword evidence="7" id="KW-1185">Reference proteome</keyword>
<sequence>MRVKTHLRSVAALSALAMLAACGGDAADETATEETAAEDTAAEEDEGDGSSDESMETEEESAGGDGNTSDTFTFGYVLPETGQLAFLGPPQIEALSLAIEDINAAGGVLGQEVPAPVAGDEAGQEAAAQQAADRILAEQPSAIVGAAASGMSLAIIDRVTGANVMQCSGSNTAPTFTDYEDDGLYIRTAPSDALQGPVLANTIVNDGYSNVAIVARADDYGSGLAEATATALENAGATVALNETYDPLAREFNAVVSSVEAAQPDAVVVIAFEEGGQILQGMFEAGLTPDTVGVYGADGLRSADLGSIVNESDPSVIAGMKGTAPASADNPDFISRLQEFAPDLEETQFAPQVYDCAVTMALAAVAADSVNAADFKAEVNGVTSEGTECTSYEECLGLLEDGEDIDYNGASGPLDFTDAGEPGTATIEVYEFDDAGELQSLETVEANPAE</sequence>
<organism evidence="6 7">
    <name type="scientific">Serinicoccus chungangensis</name>
    <dbReference type="NCBI Taxonomy" id="767452"/>
    <lineage>
        <taxon>Bacteria</taxon>
        <taxon>Bacillati</taxon>
        <taxon>Actinomycetota</taxon>
        <taxon>Actinomycetes</taxon>
        <taxon>Micrococcales</taxon>
        <taxon>Ornithinimicrobiaceae</taxon>
        <taxon>Serinicoccus</taxon>
    </lineage>
</organism>
<gene>
    <name evidence="6" type="ORF">AVL62_03410</name>
</gene>
<comment type="caution">
    <text evidence="6">The sequence shown here is derived from an EMBL/GenBank/DDBJ whole genome shotgun (WGS) entry which is preliminary data.</text>
</comment>
<evidence type="ECO:0000256" key="3">
    <source>
        <dbReference type="SAM" id="MobiDB-lite"/>
    </source>
</evidence>
<feature type="chain" id="PRO_5006944104" evidence="4">
    <location>
        <begin position="27"/>
        <end position="450"/>
    </location>
</feature>
<accession>A0A0W8I6T1</accession>
<dbReference type="RefSeq" id="WP_058891020.1">
    <property type="nucleotide sequence ID" value="NZ_LQBL01000027.1"/>
</dbReference>
<dbReference type="PANTHER" id="PTHR30483">
    <property type="entry name" value="LEUCINE-SPECIFIC-BINDING PROTEIN"/>
    <property type="match status" value="1"/>
</dbReference>
<keyword evidence="2 4" id="KW-0732">Signal</keyword>
<dbReference type="CDD" id="cd06346">
    <property type="entry name" value="PBP1_ABC_ligand_binding-like"/>
    <property type="match status" value="1"/>
</dbReference>
<dbReference type="PANTHER" id="PTHR30483:SF6">
    <property type="entry name" value="PERIPLASMIC BINDING PROTEIN OF ABC TRANSPORTER FOR NATURAL AMINO ACIDS"/>
    <property type="match status" value="1"/>
</dbReference>
<dbReference type="SUPFAM" id="SSF53822">
    <property type="entry name" value="Periplasmic binding protein-like I"/>
    <property type="match status" value="1"/>
</dbReference>
<dbReference type="PROSITE" id="PS51257">
    <property type="entry name" value="PROKAR_LIPOPROTEIN"/>
    <property type="match status" value="1"/>
</dbReference>
<evidence type="ECO:0000313" key="6">
    <source>
        <dbReference type="EMBL" id="KUG54288.1"/>
    </source>
</evidence>